<feature type="region of interest" description="Disordered" evidence="2">
    <location>
        <begin position="252"/>
        <end position="394"/>
    </location>
</feature>
<evidence type="ECO:0000256" key="2">
    <source>
        <dbReference type="SAM" id="MobiDB-lite"/>
    </source>
</evidence>
<protein>
    <submittedName>
        <fullName evidence="3">Uncharacterized protein</fullName>
    </submittedName>
</protein>
<dbReference type="STRING" id="231916.A0A409WB27"/>
<feature type="compositionally biased region" description="Basic and acidic residues" evidence="2">
    <location>
        <begin position="252"/>
        <end position="283"/>
    </location>
</feature>
<keyword evidence="4" id="KW-1185">Reference proteome</keyword>
<proteinExistence type="predicted"/>
<keyword evidence="1" id="KW-0175">Coiled coil</keyword>
<dbReference type="Proteomes" id="UP000284706">
    <property type="component" value="Unassembled WGS sequence"/>
</dbReference>
<dbReference type="EMBL" id="NHYE01005233">
    <property type="protein sequence ID" value="PPQ75725.1"/>
    <property type="molecule type" value="Genomic_DNA"/>
</dbReference>
<dbReference type="InterPro" id="IPR025066">
    <property type="entry name" value="CCDC174-like"/>
</dbReference>
<feature type="region of interest" description="Disordered" evidence="2">
    <location>
        <begin position="118"/>
        <end position="143"/>
    </location>
</feature>
<dbReference type="OrthoDB" id="333551at2759"/>
<evidence type="ECO:0000313" key="3">
    <source>
        <dbReference type="EMBL" id="PPQ75725.1"/>
    </source>
</evidence>
<evidence type="ECO:0000256" key="1">
    <source>
        <dbReference type="ARBA" id="ARBA00023054"/>
    </source>
</evidence>
<organism evidence="3 4">
    <name type="scientific">Gymnopilus dilepis</name>
    <dbReference type="NCBI Taxonomy" id="231916"/>
    <lineage>
        <taxon>Eukaryota</taxon>
        <taxon>Fungi</taxon>
        <taxon>Dikarya</taxon>
        <taxon>Basidiomycota</taxon>
        <taxon>Agaricomycotina</taxon>
        <taxon>Agaricomycetes</taxon>
        <taxon>Agaricomycetidae</taxon>
        <taxon>Agaricales</taxon>
        <taxon>Agaricineae</taxon>
        <taxon>Hymenogastraceae</taxon>
        <taxon>Gymnopilus</taxon>
    </lineage>
</organism>
<accession>A0A409WB27</accession>
<comment type="caution">
    <text evidence="3">The sequence shown here is derived from an EMBL/GenBank/DDBJ whole genome shotgun (WGS) entry which is preliminary data.</text>
</comment>
<dbReference type="AlphaFoldDB" id="A0A409WB27"/>
<name>A0A409WB27_9AGAR</name>
<dbReference type="PANTHER" id="PTHR15885:SF1">
    <property type="entry name" value="COILED-COIL DOMAIN-CONTAINING PROTEIN 174"/>
    <property type="match status" value="1"/>
</dbReference>
<feature type="compositionally biased region" description="Basic and acidic residues" evidence="2">
    <location>
        <begin position="296"/>
        <end position="313"/>
    </location>
</feature>
<sequence>MSHASKSKAKGISASSFFDLKAELAKQESEFLKAKAAGTVTPIKPTVWARQNKGVRERASRDIELEEVAKPTLESARAALERKAKIYEKLRKGKTGGLSDAQYDALLVDFDSTPSTSKYYEADSADEDESLTVPVRPDDDDPIIEYEDEFGRIRTARRSEVPRELMPQPEEADEDEYVALSPKDIIIRNPVNHLPVYEPSEERLAEIAKTFSEENNPLNVHYDASREVRAKGAGFYQFSGDEETRKAQMEELKASREETERIRKEMGAEDVKPGEFEGMRDGEMGTAGATGVQSRAMEKRKRDIEERRQLLEAKRRKLRGTEAPTPPAGQAPSTLPQEPAKENVPRPAPSVSMPLAKPAFSKQGKKAPEAANDPFAALEAQTSSKDKGKGKTNPVIEADSFLAQLEQEFLGSRIKK</sequence>
<dbReference type="PANTHER" id="PTHR15885">
    <property type="entry name" value="COILED-COIL DOMAIN-CONTAINING PROTEIN 174"/>
    <property type="match status" value="1"/>
</dbReference>
<dbReference type="Pfam" id="PF13300">
    <property type="entry name" value="DUF4078"/>
    <property type="match status" value="1"/>
</dbReference>
<gene>
    <name evidence="3" type="ORF">CVT26_000969</name>
</gene>
<dbReference type="GO" id="GO:0005634">
    <property type="term" value="C:nucleus"/>
    <property type="evidence" value="ECO:0007669"/>
    <property type="project" value="TreeGrafter"/>
</dbReference>
<reference evidence="3 4" key="1">
    <citation type="journal article" date="2018" name="Evol. Lett.">
        <title>Horizontal gene cluster transfer increased hallucinogenic mushroom diversity.</title>
        <authorList>
            <person name="Reynolds H.T."/>
            <person name="Vijayakumar V."/>
            <person name="Gluck-Thaler E."/>
            <person name="Korotkin H.B."/>
            <person name="Matheny P.B."/>
            <person name="Slot J.C."/>
        </authorList>
    </citation>
    <scope>NUCLEOTIDE SEQUENCE [LARGE SCALE GENOMIC DNA]</scope>
    <source>
        <strain evidence="3 4">SRW20</strain>
    </source>
</reference>
<dbReference type="InParanoid" id="A0A409WB27"/>
<evidence type="ECO:0000313" key="4">
    <source>
        <dbReference type="Proteomes" id="UP000284706"/>
    </source>
</evidence>